<dbReference type="InterPro" id="IPR036047">
    <property type="entry name" value="F-box-like_dom_sf"/>
</dbReference>
<organism evidence="3 4">
    <name type="scientific">Coprinopsis marcescibilis</name>
    <name type="common">Agaric fungus</name>
    <name type="synonym">Psathyrella marcescibilis</name>
    <dbReference type="NCBI Taxonomy" id="230819"/>
    <lineage>
        <taxon>Eukaryota</taxon>
        <taxon>Fungi</taxon>
        <taxon>Dikarya</taxon>
        <taxon>Basidiomycota</taxon>
        <taxon>Agaricomycotina</taxon>
        <taxon>Agaricomycetes</taxon>
        <taxon>Agaricomycetidae</taxon>
        <taxon>Agaricales</taxon>
        <taxon>Agaricineae</taxon>
        <taxon>Psathyrellaceae</taxon>
        <taxon>Coprinopsis</taxon>
    </lineage>
</organism>
<dbReference type="EMBL" id="ML210149">
    <property type="protein sequence ID" value="TFK29538.1"/>
    <property type="molecule type" value="Genomic_DNA"/>
</dbReference>
<dbReference type="InterPro" id="IPR001810">
    <property type="entry name" value="F-box_dom"/>
</dbReference>
<feature type="domain" description="F-box" evidence="2">
    <location>
        <begin position="34"/>
        <end position="87"/>
    </location>
</feature>
<dbReference type="SUPFAM" id="SSF81383">
    <property type="entry name" value="F-box domain"/>
    <property type="match status" value="1"/>
</dbReference>
<evidence type="ECO:0000313" key="3">
    <source>
        <dbReference type="EMBL" id="TFK29538.1"/>
    </source>
</evidence>
<dbReference type="Proteomes" id="UP000307440">
    <property type="component" value="Unassembled WGS sequence"/>
</dbReference>
<evidence type="ECO:0000259" key="2">
    <source>
        <dbReference type="Pfam" id="PF12937"/>
    </source>
</evidence>
<proteinExistence type="predicted"/>
<keyword evidence="4" id="KW-1185">Reference proteome</keyword>
<dbReference type="AlphaFoldDB" id="A0A5C3L9U8"/>
<gene>
    <name evidence="3" type="ORF">FA15DRAFT_664085</name>
</gene>
<dbReference type="STRING" id="230819.A0A5C3L9U8"/>
<feature type="region of interest" description="Disordered" evidence="1">
    <location>
        <begin position="1"/>
        <end position="22"/>
    </location>
</feature>
<dbReference type="Pfam" id="PF12937">
    <property type="entry name" value="F-box-like"/>
    <property type="match status" value="1"/>
</dbReference>
<evidence type="ECO:0000256" key="1">
    <source>
        <dbReference type="SAM" id="MobiDB-lite"/>
    </source>
</evidence>
<accession>A0A5C3L9U8</accession>
<sequence length="479" mass="54651">MYSTYSALNHGMKPEPRSATRHNLARKRRAEGIMDNLPVELLQQIFLATCPSIDVNDPQSFVGRLSAVCRKWRETIVNSPELWCDFDISFGPKAEDTRWISSTTNYLPTSLNLLVDLCLHRSRERLLCFTFKPKKCYRCILSVMTRLLKHSNRWRDANLDSSLITTYCRSIFPLPQSFNALEALTLTSPSTFDFSCKPPNVHKLELTRFDLVHPSQLNVPWTRITELKLDIGTARGHLLSPFCKATTNLQRLTVVMSHSSGLPGLIKRYGVLGMNDATVVNLPFLTSLTLLTFPPEFPPEIRAPNLTDLCVDSWFVAYVAPLLERCGNVLHGLRLLGMEKEDTLRVLNMDNIRFIRRLHMDGGNETWDVLRRLRRFPGGSGDILPKLESIRLSTLTWINPEADMDALVQFIAARLAVSATDDHVANDYRFLKWVILEDTWMPKRLVEELLEEMPQIPFSWQYGDSDCGRPGIVTITFPS</sequence>
<protein>
    <recommendedName>
        <fullName evidence="2">F-box domain-containing protein</fullName>
    </recommendedName>
</protein>
<dbReference type="Gene3D" id="1.20.1280.50">
    <property type="match status" value="1"/>
</dbReference>
<dbReference type="OrthoDB" id="2269034at2759"/>
<evidence type="ECO:0000313" key="4">
    <source>
        <dbReference type="Proteomes" id="UP000307440"/>
    </source>
</evidence>
<name>A0A5C3L9U8_COPMA</name>
<reference evidence="3 4" key="1">
    <citation type="journal article" date="2019" name="Nat. Ecol. Evol.">
        <title>Megaphylogeny resolves global patterns of mushroom evolution.</title>
        <authorList>
            <person name="Varga T."/>
            <person name="Krizsan K."/>
            <person name="Foldi C."/>
            <person name="Dima B."/>
            <person name="Sanchez-Garcia M."/>
            <person name="Sanchez-Ramirez S."/>
            <person name="Szollosi G.J."/>
            <person name="Szarkandi J.G."/>
            <person name="Papp V."/>
            <person name="Albert L."/>
            <person name="Andreopoulos W."/>
            <person name="Angelini C."/>
            <person name="Antonin V."/>
            <person name="Barry K.W."/>
            <person name="Bougher N.L."/>
            <person name="Buchanan P."/>
            <person name="Buyck B."/>
            <person name="Bense V."/>
            <person name="Catcheside P."/>
            <person name="Chovatia M."/>
            <person name="Cooper J."/>
            <person name="Damon W."/>
            <person name="Desjardin D."/>
            <person name="Finy P."/>
            <person name="Geml J."/>
            <person name="Haridas S."/>
            <person name="Hughes K."/>
            <person name="Justo A."/>
            <person name="Karasinski D."/>
            <person name="Kautmanova I."/>
            <person name="Kiss B."/>
            <person name="Kocsube S."/>
            <person name="Kotiranta H."/>
            <person name="LaButti K.M."/>
            <person name="Lechner B.E."/>
            <person name="Liimatainen K."/>
            <person name="Lipzen A."/>
            <person name="Lukacs Z."/>
            <person name="Mihaltcheva S."/>
            <person name="Morgado L.N."/>
            <person name="Niskanen T."/>
            <person name="Noordeloos M.E."/>
            <person name="Ohm R.A."/>
            <person name="Ortiz-Santana B."/>
            <person name="Ovrebo C."/>
            <person name="Racz N."/>
            <person name="Riley R."/>
            <person name="Savchenko A."/>
            <person name="Shiryaev A."/>
            <person name="Soop K."/>
            <person name="Spirin V."/>
            <person name="Szebenyi C."/>
            <person name="Tomsovsky M."/>
            <person name="Tulloss R.E."/>
            <person name="Uehling J."/>
            <person name="Grigoriev I.V."/>
            <person name="Vagvolgyi C."/>
            <person name="Papp T."/>
            <person name="Martin F.M."/>
            <person name="Miettinen O."/>
            <person name="Hibbett D.S."/>
            <person name="Nagy L.G."/>
        </authorList>
    </citation>
    <scope>NUCLEOTIDE SEQUENCE [LARGE SCALE GENOMIC DNA]</scope>
    <source>
        <strain evidence="3 4">CBS 121175</strain>
    </source>
</reference>